<dbReference type="EMBL" id="ML119872">
    <property type="protein sequence ID" value="RPA72223.1"/>
    <property type="molecule type" value="Genomic_DNA"/>
</dbReference>
<name>A0A3N4HD38_ASCIM</name>
<sequence length="150" mass="17365">MQRVLRLSPLREALHRHLPATYIRLLFHENGPKSKSAGALDSKRKLSLLYRKHQPRLKSPIPVRIKRFPVQHESRNPPSHLPLPIMQGHAMLLQIPKTLNAHPSIHLIYVSYFRKWHLRLKNHVILPPSIDGMVWLETDGESIYGVPISP</sequence>
<evidence type="ECO:0000313" key="2">
    <source>
        <dbReference type="Proteomes" id="UP000275078"/>
    </source>
</evidence>
<proteinExistence type="predicted"/>
<gene>
    <name evidence="1" type="ORF">BJ508DRAFT_77035</name>
</gene>
<protein>
    <submittedName>
        <fullName evidence="1">Uncharacterized protein</fullName>
    </submittedName>
</protein>
<dbReference type="Proteomes" id="UP000275078">
    <property type="component" value="Unassembled WGS sequence"/>
</dbReference>
<dbReference type="AlphaFoldDB" id="A0A3N4HD38"/>
<reference evidence="1 2" key="1">
    <citation type="journal article" date="2018" name="Nat. Ecol. Evol.">
        <title>Pezizomycetes genomes reveal the molecular basis of ectomycorrhizal truffle lifestyle.</title>
        <authorList>
            <person name="Murat C."/>
            <person name="Payen T."/>
            <person name="Noel B."/>
            <person name="Kuo A."/>
            <person name="Morin E."/>
            <person name="Chen J."/>
            <person name="Kohler A."/>
            <person name="Krizsan K."/>
            <person name="Balestrini R."/>
            <person name="Da Silva C."/>
            <person name="Montanini B."/>
            <person name="Hainaut M."/>
            <person name="Levati E."/>
            <person name="Barry K.W."/>
            <person name="Belfiori B."/>
            <person name="Cichocki N."/>
            <person name="Clum A."/>
            <person name="Dockter R.B."/>
            <person name="Fauchery L."/>
            <person name="Guy J."/>
            <person name="Iotti M."/>
            <person name="Le Tacon F."/>
            <person name="Lindquist E.A."/>
            <person name="Lipzen A."/>
            <person name="Malagnac F."/>
            <person name="Mello A."/>
            <person name="Molinier V."/>
            <person name="Miyauchi S."/>
            <person name="Poulain J."/>
            <person name="Riccioni C."/>
            <person name="Rubini A."/>
            <person name="Sitrit Y."/>
            <person name="Splivallo R."/>
            <person name="Traeger S."/>
            <person name="Wang M."/>
            <person name="Zifcakova L."/>
            <person name="Wipf D."/>
            <person name="Zambonelli A."/>
            <person name="Paolocci F."/>
            <person name="Nowrousian M."/>
            <person name="Ottonello S."/>
            <person name="Baldrian P."/>
            <person name="Spatafora J.W."/>
            <person name="Henrissat B."/>
            <person name="Nagy L.G."/>
            <person name="Aury J.M."/>
            <person name="Wincker P."/>
            <person name="Grigoriev I.V."/>
            <person name="Bonfante P."/>
            <person name="Martin F.M."/>
        </authorList>
    </citation>
    <scope>NUCLEOTIDE SEQUENCE [LARGE SCALE GENOMIC DNA]</scope>
    <source>
        <strain evidence="1 2">RN42</strain>
    </source>
</reference>
<accession>A0A3N4HD38</accession>
<organism evidence="1 2">
    <name type="scientific">Ascobolus immersus RN42</name>
    <dbReference type="NCBI Taxonomy" id="1160509"/>
    <lineage>
        <taxon>Eukaryota</taxon>
        <taxon>Fungi</taxon>
        <taxon>Dikarya</taxon>
        <taxon>Ascomycota</taxon>
        <taxon>Pezizomycotina</taxon>
        <taxon>Pezizomycetes</taxon>
        <taxon>Pezizales</taxon>
        <taxon>Ascobolaceae</taxon>
        <taxon>Ascobolus</taxon>
    </lineage>
</organism>
<evidence type="ECO:0000313" key="1">
    <source>
        <dbReference type="EMBL" id="RPA72223.1"/>
    </source>
</evidence>
<keyword evidence="2" id="KW-1185">Reference proteome</keyword>